<evidence type="ECO:0000313" key="3">
    <source>
        <dbReference type="EMBL" id="MBA8925584.1"/>
    </source>
</evidence>
<evidence type="ECO:0000256" key="1">
    <source>
        <dbReference type="SAM" id="Phobius"/>
    </source>
</evidence>
<feature type="transmembrane region" description="Helical" evidence="1">
    <location>
        <begin position="856"/>
        <end position="881"/>
    </location>
</feature>
<comment type="caution">
    <text evidence="3">The sequence shown here is derived from an EMBL/GenBank/DDBJ whole genome shotgun (WGS) entry which is preliminary data.</text>
</comment>
<dbReference type="Gene3D" id="3.40.50.300">
    <property type="entry name" value="P-loop containing nucleotide triphosphate hydrolases"/>
    <property type="match status" value="1"/>
</dbReference>
<keyword evidence="4" id="KW-1185">Reference proteome</keyword>
<protein>
    <recommendedName>
        <fullName evidence="2">NACHT domain-containing protein</fullName>
    </recommendedName>
</protein>
<feature type="transmembrane region" description="Helical" evidence="1">
    <location>
        <begin position="38"/>
        <end position="57"/>
    </location>
</feature>
<dbReference type="InterPro" id="IPR007111">
    <property type="entry name" value="NACHT_NTPase"/>
</dbReference>
<feature type="transmembrane region" description="Helical" evidence="1">
    <location>
        <begin position="763"/>
        <end position="781"/>
    </location>
</feature>
<dbReference type="Pfam" id="PF05729">
    <property type="entry name" value="NACHT"/>
    <property type="match status" value="1"/>
</dbReference>
<gene>
    <name evidence="3" type="ORF">BC739_002783</name>
</gene>
<dbReference type="RefSeq" id="WP_182837387.1">
    <property type="nucleotide sequence ID" value="NZ_BAAABQ010000059.1"/>
</dbReference>
<dbReference type="Proteomes" id="UP000517916">
    <property type="component" value="Unassembled WGS sequence"/>
</dbReference>
<feature type="transmembrane region" description="Helical" evidence="1">
    <location>
        <begin position="6"/>
        <end position="26"/>
    </location>
</feature>
<dbReference type="EMBL" id="JACJID010000002">
    <property type="protein sequence ID" value="MBA8925584.1"/>
    <property type="molecule type" value="Genomic_DNA"/>
</dbReference>
<sequence length="998" mass="110162">MDSWTGVLQSWGVPALVVGVVVLLVVAPKVIEGIRAVLGLLVAPLRLLTPALLGPAARAEQARRRRVATVLLSALDLTEERLGWRGERYTEIRAAIESVDTPRRTRGLFGLRTGAGTYRTRSLEAAFRRERAAVVHLHGSAGSGKSVILRRYARDVLVSARDGAARRRPLALYVSLRDLDLPPEQVTATVLQDYVARQVNPHGSVELAEYLSTDLPRDLREGQVVLLFDSFDEIPAVIASATVDRAVRPYVELITSYLGGGRAHCVVASREYRGPRVPGWARLEISPLARAEQLRLLSAYGLSGRQIRAVEHLLHDVSGGFTTHLRNPMYLSLFALYVLAHGGPPDRASQLFEEHLRTRLDAADPKGRPEVLAVLLEVLERLALRSTRAEDSGLCIELAEIRREAHACARGVPARELVPILVASGLLVPTTNERYAFAHRLIREYVVGGYLVRHPDEVPVAELVEQPRWRETTVALLQVGEPEHVAELLVAIWMLLDEERRTPERFEQFSPRAVHLLELLVTAYGAAAGWLPDLCRTIVGGLIARAWDEGGISERKFALDCLTLLPTEHQPWYVEQAFSGSSTWLRMTALRRCALFSPLPVTIEMLIRRLLVTLLAGGQLSADRVVIDSDLRRLYEGTRFVRTRRVLVALPVALAGLCALKLGLDLVQFGLLVLVWPFGLLTWVLLPAGSFWLLQSSQPLSLPTSTRTARFFQRAMDRVYGWNDRTDSAQLFLGIVVVTGISVLIQFVLAVAMPLLSAEFTQAAIGLATGPLLVLYLYLWAPAVLNSTVNRPLGSAIRVRELFFAPLFYALRAVRVLATDGRPMAFDLAGSLARMVLIGAAAYGASWLIVEFAGVVGIVLLAVVVVLVLAGAPIAVARLVIGEIRSRRAVRRGLRRTTALDEAVLLAEMSRFTDPLEVVDYLRALRVDRTEQARALRREFVQDLIRAVERSADTELDALPVLLGEGGAAEHVPVPVLRGWRVEVLDELGRLSEFLTER</sequence>
<accession>A0ABR6BG77</accession>
<keyword evidence="1" id="KW-0812">Transmembrane</keyword>
<keyword evidence="1" id="KW-0472">Membrane</keyword>
<evidence type="ECO:0000259" key="2">
    <source>
        <dbReference type="PROSITE" id="PS50837"/>
    </source>
</evidence>
<feature type="transmembrane region" description="Helical" evidence="1">
    <location>
        <begin position="671"/>
        <end position="694"/>
    </location>
</feature>
<dbReference type="InterPro" id="IPR027417">
    <property type="entry name" value="P-loop_NTPase"/>
</dbReference>
<evidence type="ECO:0000313" key="4">
    <source>
        <dbReference type="Proteomes" id="UP000517916"/>
    </source>
</evidence>
<name>A0ABR6BG77_9PSEU</name>
<dbReference type="PROSITE" id="PS50837">
    <property type="entry name" value="NACHT"/>
    <property type="match status" value="1"/>
</dbReference>
<feature type="transmembrane region" description="Helical" evidence="1">
    <location>
        <begin position="731"/>
        <end position="756"/>
    </location>
</feature>
<keyword evidence="1" id="KW-1133">Transmembrane helix</keyword>
<organism evidence="3 4">
    <name type="scientific">Kutzneria viridogrisea</name>
    <dbReference type="NCBI Taxonomy" id="47990"/>
    <lineage>
        <taxon>Bacteria</taxon>
        <taxon>Bacillati</taxon>
        <taxon>Actinomycetota</taxon>
        <taxon>Actinomycetes</taxon>
        <taxon>Pseudonocardiales</taxon>
        <taxon>Pseudonocardiaceae</taxon>
        <taxon>Kutzneria</taxon>
    </lineage>
</organism>
<reference evidence="3 4" key="1">
    <citation type="submission" date="2020-08" db="EMBL/GenBank/DDBJ databases">
        <title>Genomic Encyclopedia of Archaeal and Bacterial Type Strains, Phase II (KMG-II): from individual species to whole genera.</title>
        <authorList>
            <person name="Goeker M."/>
        </authorList>
    </citation>
    <scope>NUCLEOTIDE SEQUENCE [LARGE SCALE GENOMIC DNA]</scope>
    <source>
        <strain evidence="3 4">DSM 43850</strain>
    </source>
</reference>
<feature type="domain" description="NACHT" evidence="2">
    <location>
        <begin position="133"/>
        <end position="234"/>
    </location>
</feature>
<feature type="transmembrane region" description="Helical" evidence="1">
    <location>
        <begin position="832"/>
        <end position="850"/>
    </location>
</feature>
<proteinExistence type="predicted"/>